<name>A0A429V6A8_9SPHN</name>
<gene>
    <name evidence="1" type="ORF">HMF7854_00485</name>
</gene>
<evidence type="ECO:0000313" key="1">
    <source>
        <dbReference type="EMBL" id="RST29473.1"/>
    </source>
</evidence>
<protein>
    <submittedName>
        <fullName evidence="1">Uncharacterized protein</fullName>
    </submittedName>
</protein>
<dbReference type="RefSeq" id="WP_126717316.1">
    <property type="nucleotide sequence ID" value="NZ_RWJF01000001.1"/>
</dbReference>
<dbReference type="AlphaFoldDB" id="A0A429V6A8"/>
<proteinExistence type="predicted"/>
<accession>A0A429V6A8</accession>
<dbReference type="EMBL" id="RWJF01000001">
    <property type="protein sequence ID" value="RST29473.1"/>
    <property type="molecule type" value="Genomic_DNA"/>
</dbReference>
<dbReference type="Proteomes" id="UP000274661">
    <property type="component" value="Unassembled WGS sequence"/>
</dbReference>
<comment type="caution">
    <text evidence="1">The sequence shown here is derived from an EMBL/GenBank/DDBJ whole genome shotgun (WGS) entry which is preliminary data.</text>
</comment>
<reference evidence="1 2" key="1">
    <citation type="submission" date="2018-12" db="EMBL/GenBank/DDBJ databases">
        <title>Sphingomonas sp. HMF7854 Genome sequencing and assembly.</title>
        <authorList>
            <person name="Cha I."/>
            <person name="Kang H."/>
            <person name="Kim H."/>
            <person name="Kang J."/>
            <person name="Joh K."/>
        </authorList>
    </citation>
    <scope>NUCLEOTIDE SEQUENCE [LARGE SCALE GENOMIC DNA]</scope>
    <source>
        <strain evidence="1 2">HMF7854</strain>
    </source>
</reference>
<evidence type="ECO:0000313" key="2">
    <source>
        <dbReference type="Proteomes" id="UP000274661"/>
    </source>
</evidence>
<dbReference type="OrthoDB" id="7471337at2"/>
<keyword evidence="2" id="KW-1185">Reference proteome</keyword>
<dbReference type="PROSITE" id="PS51257">
    <property type="entry name" value="PROKAR_LIPOPROTEIN"/>
    <property type="match status" value="1"/>
</dbReference>
<sequence length="135" mass="14495">MRNWAAMMATMLMLAGCGQGQSGPPANQAAAEPKVLVRSEGQNQLHRLSEIDRTIGLKRAIYDSGSSCRRITKSGFVTQYHKLDMWTASCADGRDWAIFVGADDSAQVRPCADLPKLGLPACTIAAVDPFAPKKG</sequence>
<organism evidence="1 2">
    <name type="scientific">Sphingomonas ginkgonis</name>
    <dbReference type="NCBI Taxonomy" id="2315330"/>
    <lineage>
        <taxon>Bacteria</taxon>
        <taxon>Pseudomonadati</taxon>
        <taxon>Pseudomonadota</taxon>
        <taxon>Alphaproteobacteria</taxon>
        <taxon>Sphingomonadales</taxon>
        <taxon>Sphingomonadaceae</taxon>
        <taxon>Sphingomonas</taxon>
    </lineage>
</organism>